<gene>
    <name evidence="15" type="ORF">FHU39_001053</name>
</gene>
<feature type="transmembrane region" description="Helical" evidence="12">
    <location>
        <begin position="57"/>
        <end position="80"/>
    </location>
</feature>
<proteinExistence type="inferred from homology"/>
<evidence type="ECO:0000256" key="12">
    <source>
        <dbReference type="SAM" id="Phobius"/>
    </source>
</evidence>
<evidence type="ECO:0000256" key="10">
    <source>
        <dbReference type="PROSITE-ProRule" id="PRU01193"/>
    </source>
</evidence>
<evidence type="ECO:0000256" key="2">
    <source>
        <dbReference type="ARBA" id="ARBA00006337"/>
    </source>
</evidence>
<dbReference type="SMART" id="SM01091">
    <property type="entry name" value="CorC_HlyC"/>
    <property type="match status" value="1"/>
</dbReference>
<comment type="caution">
    <text evidence="15">The sequence shown here is derived from an EMBL/GenBank/DDBJ whole genome shotgun (WGS) entry which is preliminary data.</text>
</comment>
<dbReference type="Proteomes" id="UP000559182">
    <property type="component" value="Unassembled WGS sequence"/>
</dbReference>
<dbReference type="CDD" id="cd04590">
    <property type="entry name" value="CBS_pair_CorC_HlyC_assoc"/>
    <property type="match status" value="1"/>
</dbReference>
<feature type="region of interest" description="Disordered" evidence="11">
    <location>
        <begin position="418"/>
        <end position="455"/>
    </location>
</feature>
<dbReference type="Gene3D" id="3.30.465.10">
    <property type="match status" value="1"/>
</dbReference>
<dbReference type="PROSITE" id="PS51371">
    <property type="entry name" value="CBS"/>
    <property type="match status" value="2"/>
</dbReference>
<dbReference type="Pfam" id="PF03471">
    <property type="entry name" value="CorC_HlyC"/>
    <property type="match status" value="1"/>
</dbReference>
<dbReference type="GO" id="GO:0005886">
    <property type="term" value="C:plasma membrane"/>
    <property type="evidence" value="ECO:0007669"/>
    <property type="project" value="UniProtKB-SubCell"/>
</dbReference>
<keyword evidence="8 10" id="KW-0472">Membrane</keyword>
<dbReference type="SUPFAM" id="SSF54631">
    <property type="entry name" value="CBS-domain pair"/>
    <property type="match status" value="1"/>
</dbReference>
<feature type="domain" description="CBS" evidence="13">
    <location>
        <begin position="203"/>
        <end position="263"/>
    </location>
</feature>
<feature type="domain" description="CNNM transmembrane" evidence="14">
    <location>
        <begin position="1"/>
        <end position="184"/>
    </location>
</feature>
<dbReference type="Pfam" id="PF00571">
    <property type="entry name" value="CBS"/>
    <property type="match status" value="2"/>
</dbReference>
<dbReference type="AlphaFoldDB" id="A0A839N2Q1"/>
<evidence type="ECO:0000256" key="4">
    <source>
        <dbReference type="ARBA" id="ARBA00022692"/>
    </source>
</evidence>
<dbReference type="PANTHER" id="PTHR22777">
    <property type="entry name" value="HEMOLYSIN-RELATED"/>
    <property type="match status" value="1"/>
</dbReference>
<evidence type="ECO:0000256" key="7">
    <source>
        <dbReference type="ARBA" id="ARBA00023122"/>
    </source>
</evidence>
<evidence type="ECO:0000256" key="3">
    <source>
        <dbReference type="ARBA" id="ARBA00022475"/>
    </source>
</evidence>
<evidence type="ECO:0000313" key="16">
    <source>
        <dbReference type="Proteomes" id="UP000559182"/>
    </source>
</evidence>
<dbReference type="GO" id="GO:0050660">
    <property type="term" value="F:flavin adenine dinucleotide binding"/>
    <property type="evidence" value="ECO:0007669"/>
    <property type="project" value="InterPro"/>
</dbReference>
<keyword evidence="7 9" id="KW-0129">CBS domain</keyword>
<evidence type="ECO:0000256" key="1">
    <source>
        <dbReference type="ARBA" id="ARBA00004651"/>
    </source>
</evidence>
<dbReference type="PROSITE" id="PS51846">
    <property type="entry name" value="CNNM"/>
    <property type="match status" value="1"/>
</dbReference>
<dbReference type="Pfam" id="PF01595">
    <property type="entry name" value="CNNM"/>
    <property type="match status" value="1"/>
</dbReference>
<dbReference type="PANTHER" id="PTHR22777:SF32">
    <property type="entry name" value="UPF0053 INNER MEMBRANE PROTEIN YFJD"/>
    <property type="match status" value="1"/>
</dbReference>
<protein>
    <submittedName>
        <fullName evidence="15">CBS domain containing-hemolysin-like protein</fullName>
    </submittedName>
</protein>
<dbReference type="InterPro" id="IPR005170">
    <property type="entry name" value="Transptr-assoc_dom"/>
</dbReference>
<evidence type="ECO:0000256" key="8">
    <source>
        <dbReference type="ARBA" id="ARBA00023136"/>
    </source>
</evidence>
<evidence type="ECO:0000256" key="5">
    <source>
        <dbReference type="ARBA" id="ARBA00022737"/>
    </source>
</evidence>
<dbReference type="EMBL" id="JACHVQ010000001">
    <property type="protein sequence ID" value="MBB2891069.1"/>
    <property type="molecule type" value="Genomic_DNA"/>
</dbReference>
<dbReference type="RefSeq" id="WP_183319381.1">
    <property type="nucleotide sequence ID" value="NZ_JACHVQ010000001.1"/>
</dbReference>
<dbReference type="InterPro" id="IPR036318">
    <property type="entry name" value="FAD-bd_PCMH-like_sf"/>
</dbReference>
<dbReference type="SUPFAM" id="SSF56176">
    <property type="entry name" value="FAD-binding/transporter-associated domain-like"/>
    <property type="match status" value="1"/>
</dbReference>
<evidence type="ECO:0000313" key="15">
    <source>
        <dbReference type="EMBL" id="MBB2891069.1"/>
    </source>
</evidence>
<accession>A0A839N2Q1</accession>
<keyword evidence="3" id="KW-1003">Cell membrane</keyword>
<evidence type="ECO:0000256" key="6">
    <source>
        <dbReference type="ARBA" id="ARBA00022989"/>
    </source>
</evidence>
<feature type="domain" description="CBS" evidence="13">
    <location>
        <begin position="270"/>
        <end position="327"/>
    </location>
</feature>
<dbReference type="Gene3D" id="3.10.580.10">
    <property type="entry name" value="CBS-domain"/>
    <property type="match status" value="1"/>
</dbReference>
<dbReference type="InterPro" id="IPR016169">
    <property type="entry name" value="FAD-bd_PCMH_sub2"/>
</dbReference>
<feature type="transmembrane region" description="Helical" evidence="12">
    <location>
        <begin position="87"/>
        <end position="108"/>
    </location>
</feature>
<organism evidence="15 16">
    <name type="scientific">Flexivirga oryzae</name>
    <dbReference type="NCBI Taxonomy" id="1794944"/>
    <lineage>
        <taxon>Bacteria</taxon>
        <taxon>Bacillati</taxon>
        <taxon>Actinomycetota</taxon>
        <taxon>Actinomycetes</taxon>
        <taxon>Micrococcales</taxon>
        <taxon>Dermacoccaceae</taxon>
        <taxon>Flexivirga</taxon>
    </lineage>
</organism>
<evidence type="ECO:0000256" key="11">
    <source>
        <dbReference type="SAM" id="MobiDB-lite"/>
    </source>
</evidence>
<sequence length="455" mass="48895">MLPLLIAALLSVVLGFLFAAIDSSLSRIGRHTAEDLLEAGRRGSVPLQRLVADSSSVAMVLAFLRVAAEATAAVLVTLAVRQAVDGFWIALLVAVVVMAVVSFVLVGVSPRTLGRQHAVPVALAAAPVVLWLHRILGPIARGLVAVGNAVTPGRGYRDGPFDTEEELREYVDLATDSELIEDDERKMIQSVFELDETVVRELMVPRPDMITIDVEKTLGQAMRLFLRSGFSRVPVVAGNADAVDGVLYFKDVTARVFRRDEALDQPVTSVMRDVTFVPDSKPADDLLREMQLARRHFAIVIDEYGGTAGLVTLEDIVEEVVGEIDDEFDRVTPGPEELPDGTVRVPSRTAVDDLAEYFDVTIDEDDVDTVGGLLAKLVGRVPIPGAAADIAGLRLTADRFAGRRHQIATVLVERVTEDAAADRSSGTHGADEGADVGDAAAIQQDGRKPAKDVLQ</sequence>
<dbReference type="InterPro" id="IPR044751">
    <property type="entry name" value="Ion_transp-like_CBS"/>
</dbReference>
<reference evidence="15 16" key="1">
    <citation type="submission" date="2020-08" db="EMBL/GenBank/DDBJ databases">
        <title>Sequencing the genomes of 1000 actinobacteria strains.</title>
        <authorList>
            <person name="Klenk H.-P."/>
        </authorList>
    </citation>
    <scope>NUCLEOTIDE SEQUENCE [LARGE SCALE GENOMIC DNA]</scope>
    <source>
        <strain evidence="15 16">DSM 105369</strain>
    </source>
</reference>
<keyword evidence="5" id="KW-0677">Repeat</keyword>
<keyword evidence="6 10" id="KW-1133">Transmembrane helix</keyword>
<comment type="subcellular location">
    <subcellularLocation>
        <location evidence="1">Cell membrane</location>
        <topology evidence="1">Multi-pass membrane protein</topology>
    </subcellularLocation>
</comment>
<dbReference type="FunFam" id="3.10.580.10:FF:000002">
    <property type="entry name" value="Magnesium/cobalt efflux protein CorC"/>
    <property type="match status" value="1"/>
</dbReference>
<keyword evidence="16" id="KW-1185">Reference proteome</keyword>
<evidence type="ECO:0000259" key="13">
    <source>
        <dbReference type="PROSITE" id="PS51371"/>
    </source>
</evidence>
<dbReference type="InterPro" id="IPR000644">
    <property type="entry name" value="CBS_dom"/>
</dbReference>
<comment type="similarity">
    <text evidence="2">Belongs to the UPF0053 family.</text>
</comment>
<name>A0A839N2Q1_9MICO</name>
<feature type="compositionally biased region" description="Basic and acidic residues" evidence="11">
    <location>
        <begin position="445"/>
        <end position="455"/>
    </location>
</feature>
<dbReference type="InterPro" id="IPR002550">
    <property type="entry name" value="CNNM"/>
</dbReference>
<evidence type="ECO:0000256" key="9">
    <source>
        <dbReference type="PROSITE-ProRule" id="PRU00703"/>
    </source>
</evidence>
<dbReference type="InterPro" id="IPR046342">
    <property type="entry name" value="CBS_dom_sf"/>
</dbReference>
<evidence type="ECO:0000259" key="14">
    <source>
        <dbReference type="PROSITE" id="PS51846"/>
    </source>
</evidence>
<keyword evidence="4 10" id="KW-0812">Transmembrane</keyword>